<dbReference type="Proteomes" id="UP000263486">
    <property type="component" value="Unassembled WGS sequence"/>
</dbReference>
<gene>
    <name evidence="1" type="ORF">DYH56_15035</name>
</gene>
<evidence type="ECO:0000313" key="2">
    <source>
        <dbReference type="Proteomes" id="UP000263486"/>
    </source>
</evidence>
<protein>
    <submittedName>
        <fullName evidence="1">Uncharacterized protein</fullName>
    </submittedName>
</protein>
<proteinExistence type="predicted"/>
<comment type="caution">
    <text evidence="1">The sequence shown here is derived from an EMBL/GenBank/DDBJ whole genome shotgun (WGS) entry which is preliminary data.</text>
</comment>
<dbReference type="RefSeq" id="WP_114643686.1">
    <property type="nucleotide sequence ID" value="NZ_JAACIO010000045.1"/>
</dbReference>
<dbReference type="EMBL" id="QUAJ01000048">
    <property type="protein sequence ID" value="REI39371.1"/>
    <property type="molecule type" value="Genomic_DNA"/>
</dbReference>
<evidence type="ECO:0000313" key="1">
    <source>
        <dbReference type="EMBL" id="REI39371.1"/>
    </source>
</evidence>
<reference evidence="1 2" key="1">
    <citation type="submission" date="2018-08" db="EMBL/GenBank/DDBJ databases">
        <title>Draft genome sequence of Psychrilyobacter sp. strain SD5 isolated from Black Sea water.</title>
        <authorList>
            <person name="Yadav S."/>
            <person name="Villanueva L."/>
            <person name="Damste J.S.S."/>
        </authorList>
    </citation>
    <scope>NUCLEOTIDE SEQUENCE [LARGE SCALE GENOMIC DNA]</scope>
    <source>
        <strain evidence="1 2">SD5</strain>
    </source>
</reference>
<name>A0ABX9KD28_9FUSO</name>
<sequence>MHHFISGCDEKGIEKIKKMEEENNLLLIAYRESHYDYDKLPKEQLQKISELEKELGVRIIALKKK</sequence>
<accession>A0ABX9KD28</accession>
<organism evidence="1 2">
    <name type="scientific">Psychrilyobacter piezotolerans</name>
    <dbReference type="NCBI Taxonomy" id="2293438"/>
    <lineage>
        <taxon>Bacteria</taxon>
        <taxon>Fusobacteriati</taxon>
        <taxon>Fusobacteriota</taxon>
        <taxon>Fusobacteriia</taxon>
        <taxon>Fusobacteriales</taxon>
        <taxon>Fusobacteriaceae</taxon>
        <taxon>Psychrilyobacter</taxon>
    </lineage>
</organism>
<keyword evidence="2" id="KW-1185">Reference proteome</keyword>